<gene>
    <name evidence="1" type="ORF">KP509_35G018600</name>
</gene>
<evidence type="ECO:0000313" key="2">
    <source>
        <dbReference type="Proteomes" id="UP000825935"/>
    </source>
</evidence>
<comment type="caution">
    <text evidence="1">The sequence shown here is derived from an EMBL/GenBank/DDBJ whole genome shotgun (WGS) entry which is preliminary data.</text>
</comment>
<accession>A0A8T2QDS8</accession>
<dbReference type="Proteomes" id="UP000825935">
    <property type="component" value="Chromosome 35"/>
</dbReference>
<dbReference type="EMBL" id="CM035440">
    <property type="protein sequence ID" value="KAH7282202.1"/>
    <property type="molecule type" value="Genomic_DNA"/>
</dbReference>
<sequence>MLPKERVHRAAMQPQWLIFPFYSIISCGPCRVWRHRFNVEVLRATHRDGEMTQEHRSCKQTRCLQATDGWLPLWLSLLSEETTCALSDAYEKILNRYS</sequence>
<reference evidence="1" key="1">
    <citation type="submission" date="2021-08" db="EMBL/GenBank/DDBJ databases">
        <title>WGS assembly of Ceratopteris richardii.</title>
        <authorList>
            <person name="Marchant D.B."/>
            <person name="Chen G."/>
            <person name="Jenkins J."/>
            <person name="Shu S."/>
            <person name="Leebens-Mack J."/>
            <person name="Grimwood J."/>
            <person name="Schmutz J."/>
            <person name="Soltis P."/>
            <person name="Soltis D."/>
            <person name="Chen Z.-H."/>
        </authorList>
    </citation>
    <scope>NUCLEOTIDE SEQUENCE</scope>
    <source>
        <strain evidence="1">Whitten #5841</strain>
        <tissue evidence="1">Leaf</tissue>
    </source>
</reference>
<name>A0A8T2QDS8_CERRI</name>
<keyword evidence="2" id="KW-1185">Reference proteome</keyword>
<evidence type="ECO:0000313" key="1">
    <source>
        <dbReference type="EMBL" id="KAH7282202.1"/>
    </source>
</evidence>
<proteinExistence type="predicted"/>
<dbReference type="PROSITE" id="PS51257">
    <property type="entry name" value="PROKAR_LIPOPROTEIN"/>
    <property type="match status" value="1"/>
</dbReference>
<organism evidence="1 2">
    <name type="scientific">Ceratopteris richardii</name>
    <name type="common">Triangle waterfern</name>
    <dbReference type="NCBI Taxonomy" id="49495"/>
    <lineage>
        <taxon>Eukaryota</taxon>
        <taxon>Viridiplantae</taxon>
        <taxon>Streptophyta</taxon>
        <taxon>Embryophyta</taxon>
        <taxon>Tracheophyta</taxon>
        <taxon>Polypodiopsida</taxon>
        <taxon>Polypodiidae</taxon>
        <taxon>Polypodiales</taxon>
        <taxon>Pteridineae</taxon>
        <taxon>Pteridaceae</taxon>
        <taxon>Parkerioideae</taxon>
        <taxon>Ceratopteris</taxon>
    </lineage>
</organism>
<protein>
    <submittedName>
        <fullName evidence="1">Uncharacterized protein</fullName>
    </submittedName>
</protein>
<dbReference type="AlphaFoldDB" id="A0A8T2QDS8"/>